<dbReference type="InterPro" id="IPR025857">
    <property type="entry name" value="MacB_PCD"/>
</dbReference>
<evidence type="ECO:0000256" key="3">
    <source>
        <dbReference type="ARBA" id="ARBA00022692"/>
    </source>
</evidence>
<organism evidence="9 10">
    <name type="scientific">Parabacteroides gordonii MS-1 = DSM 23371</name>
    <dbReference type="NCBI Taxonomy" id="1203610"/>
    <lineage>
        <taxon>Bacteria</taxon>
        <taxon>Pseudomonadati</taxon>
        <taxon>Bacteroidota</taxon>
        <taxon>Bacteroidia</taxon>
        <taxon>Bacteroidales</taxon>
        <taxon>Tannerellaceae</taxon>
        <taxon>Parabacteroides</taxon>
    </lineage>
</organism>
<dbReference type="AlphaFoldDB" id="A0A0F5IT77"/>
<dbReference type="PATRIC" id="fig|1203610.3.peg.4915"/>
<keyword evidence="5 6" id="KW-0472">Membrane</keyword>
<evidence type="ECO:0000256" key="1">
    <source>
        <dbReference type="ARBA" id="ARBA00004651"/>
    </source>
</evidence>
<feature type="transmembrane region" description="Helical" evidence="6">
    <location>
        <begin position="278"/>
        <end position="298"/>
    </location>
</feature>
<feature type="transmembrane region" description="Helical" evidence="6">
    <location>
        <begin position="375"/>
        <end position="401"/>
    </location>
</feature>
<feature type="transmembrane region" description="Helical" evidence="6">
    <location>
        <begin position="654"/>
        <end position="678"/>
    </location>
</feature>
<feature type="transmembrane region" description="Helical" evidence="6">
    <location>
        <begin position="335"/>
        <end position="355"/>
    </location>
</feature>
<evidence type="ECO:0008006" key="11">
    <source>
        <dbReference type="Google" id="ProtNLM"/>
    </source>
</evidence>
<proteinExistence type="predicted"/>
<evidence type="ECO:0000313" key="10">
    <source>
        <dbReference type="Proteomes" id="UP000033035"/>
    </source>
</evidence>
<evidence type="ECO:0000256" key="2">
    <source>
        <dbReference type="ARBA" id="ARBA00022475"/>
    </source>
</evidence>
<evidence type="ECO:0000259" key="7">
    <source>
        <dbReference type="Pfam" id="PF02687"/>
    </source>
</evidence>
<dbReference type="STRING" id="1203610.HMPREF1536_04821"/>
<feature type="transmembrane region" description="Helical" evidence="6">
    <location>
        <begin position="422"/>
        <end position="443"/>
    </location>
</feature>
<accession>A0A0F5IT77</accession>
<keyword evidence="10" id="KW-1185">Reference proteome</keyword>
<evidence type="ECO:0000256" key="4">
    <source>
        <dbReference type="ARBA" id="ARBA00022989"/>
    </source>
</evidence>
<dbReference type="Proteomes" id="UP000033035">
    <property type="component" value="Unassembled WGS sequence"/>
</dbReference>
<dbReference type="Pfam" id="PF02687">
    <property type="entry name" value="FtsX"/>
    <property type="match status" value="2"/>
</dbReference>
<feature type="transmembrane region" description="Helical" evidence="6">
    <location>
        <begin position="21"/>
        <end position="41"/>
    </location>
</feature>
<sequence>MNNLLNIKSFLKFLSRNKAYTAIDVFGLSVSLMFVILIAVYTSQELSVDKFHTDGDRIYALTRDDGFSTGLPIAYYLKERYPEIEKVCPVITSNIDQQIITWNERKLSAKPLLVDSCFFRFFSFKLLNGDPDKVLENKGNVVLSRTFANKLFGTNDPVGESIVIGDSISYQISGIMEDIKNSTLPYADIVFRVERATEYNWSIRMDNPMNAGSTTAFLMVNRGADLNQKTDDILAFLKERFWIYKQGMQHEVGLVPLEEIYFSGINMSGMLKSGNKRFVIVLLSVGILILIFAIFNYINLTVAQAGQRAKEMATRRLLGSSRKELFFRLMEESTLLTILSFVVGWLLANAVVPFVNNLLQPNMPIDLGTTFTPVWFVSAIVLILLTGIIAGFLPAILISSVKPIDIVRGTFRRQTKMVFSKVFITFQNGITIAMIAASIVMILQSRHLINAPLGYNTKHILEINNNFGNRSNSDAAIDEFARQSFVKRIGLTNGMPLSGCNGISSSYEGKFQLFREMQMDSIAFNMLGLEVVRDNKLADEGRYLTEQAMREMELPLDAPSFKMGDNTIPIAGILRDFHIGNITDETSPTMVSVVDRSKLGPWSILVEVEGDPYTAYNKLEEIFKKISGGFDFSASYLDEQVQKSFETEVRTTKIVSIFACIAILISMLGLLAMSTYFIQQRSQEVAIRKVFGSDNQSILYRLVSSFLVYVGIAFVVATPIIWYFMNQWLSDYSYRISLNPLIFVTAGVFCLLISFVTVFFQSHQAANSNPVNSIANK</sequence>
<feature type="domain" description="ABC3 transporter permease C-terminal" evidence="7">
    <location>
        <begin position="657"/>
        <end position="770"/>
    </location>
</feature>
<feature type="domain" description="ABC3 transporter permease C-terminal" evidence="7">
    <location>
        <begin position="284"/>
        <end position="402"/>
    </location>
</feature>
<comment type="caution">
    <text evidence="9">The sequence shown here is derived from an EMBL/GenBank/DDBJ whole genome shotgun (WGS) entry which is preliminary data.</text>
</comment>
<feature type="transmembrane region" description="Helical" evidence="6">
    <location>
        <begin position="699"/>
        <end position="724"/>
    </location>
</feature>
<dbReference type="InterPro" id="IPR050250">
    <property type="entry name" value="Macrolide_Exporter_MacB"/>
</dbReference>
<dbReference type="GO" id="GO:0005886">
    <property type="term" value="C:plasma membrane"/>
    <property type="evidence" value="ECO:0007669"/>
    <property type="project" value="UniProtKB-SubCell"/>
</dbReference>
<evidence type="ECO:0000256" key="5">
    <source>
        <dbReference type="ARBA" id="ARBA00023136"/>
    </source>
</evidence>
<keyword evidence="3 6" id="KW-0812">Transmembrane</keyword>
<feature type="domain" description="MacB-like periplasmic core" evidence="8">
    <location>
        <begin position="22"/>
        <end position="232"/>
    </location>
</feature>
<dbReference type="InterPro" id="IPR003838">
    <property type="entry name" value="ABC3_permease_C"/>
</dbReference>
<feature type="transmembrane region" description="Helical" evidence="6">
    <location>
        <begin position="736"/>
        <end position="760"/>
    </location>
</feature>
<dbReference type="RefSeq" id="WP_028727309.1">
    <property type="nucleotide sequence ID" value="NZ_AUAE01000013.1"/>
</dbReference>
<evidence type="ECO:0000259" key="8">
    <source>
        <dbReference type="Pfam" id="PF12704"/>
    </source>
</evidence>
<dbReference type="PANTHER" id="PTHR30572:SF18">
    <property type="entry name" value="ABC-TYPE MACROLIDE FAMILY EXPORT SYSTEM PERMEASE COMPONENT 2"/>
    <property type="match status" value="1"/>
</dbReference>
<dbReference type="PANTHER" id="PTHR30572">
    <property type="entry name" value="MEMBRANE COMPONENT OF TRANSPORTER-RELATED"/>
    <property type="match status" value="1"/>
</dbReference>
<dbReference type="GO" id="GO:0022857">
    <property type="term" value="F:transmembrane transporter activity"/>
    <property type="evidence" value="ECO:0007669"/>
    <property type="project" value="TreeGrafter"/>
</dbReference>
<dbReference type="Pfam" id="PF12704">
    <property type="entry name" value="MacB_PCD"/>
    <property type="match status" value="1"/>
</dbReference>
<reference evidence="9 10" key="1">
    <citation type="submission" date="2013-04" db="EMBL/GenBank/DDBJ databases">
        <title>The Genome Sequence of Parabacteroides gordonii DSM 23371.</title>
        <authorList>
            <consortium name="The Broad Institute Genomics Platform"/>
            <person name="Earl A."/>
            <person name="Ward D."/>
            <person name="Feldgarden M."/>
            <person name="Gevers D."/>
            <person name="Martens E."/>
            <person name="Sakamoto M."/>
            <person name="Benno Y."/>
            <person name="Suzuki N."/>
            <person name="Matsunaga N."/>
            <person name="Koshihara K."/>
            <person name="Seki M."/>
            <person name="Komiya H."/>
            <person name="Walker B."/>
            <person name="Young S."/>
            <person name="Zeng Q."/>
            <person name="Gargeya S."/>
            <person name="Fitzgerald M."/>
            <person name="Haas B."/>
            <person name="Abouelleil A."/>
            <person name="Allen A.W."/>
            <person name="Alvarado L."/>
            <person name="Arachchi H.M."/>
            <person name="Berlin A.M."/>
            <person name="Chapman S.B."/>
            <person name="Gainer-Dewar J."/>
            <person name="Goldberg J."/>
            <person name="Griggs A."/>
            <person name="Gujja S."/>
            <person name="Hansen M."/>
            <person name="Howarth C."/>
            <person name="Imamovic A."/>
            <person name="Ireland A."/>
            <person name="Larimer J."/>
            <person name="McCowan C."/>
            <person name="Murphy C."/>
            <person name="Pearson M."/>
            <person name="Poon T.W."/>
            <person name="Priest M."/>
            <person name="Roberts A."/>
            <person name="Saif S."/>
            <person name="Shea T."/>
            <person name="Sisk P."/>
            <person name="Sykes S."/>
            <person name="Wortman J."/>
            <person name="Nusbaum C."/>
            <person name="Birren B."/>
        </authorList>
    </citation>
    <scope>NUCLEOTIDE SEQUENCE [LARGE SCALE GENOMIC DNA]</scope>
    <source>
        <strain evidence="9 10">MS-1</strain>
    </source>
</reference>
<protein>
    <recommendedName>
        <fullName evidence="11">ABC3 transporter permease protein domain-containing protein</fullName>
    </recommendedName>
</protein>
<dbReference type="EMBL" id="AQHW01000027">
    <property type="protein sequence ID" value="KKB48357.1"/>
    <property type="molecule type" value="Genomic_DNA"/>
</dbReference>
<gene>
    <name evidence="9" type="ORF">HMPREF1536_04821</name>
</gene>
<keyword evidence="2" id="KW-1003">Cell membrane</keyword>
<keyword evidence="4 6" id="KW-1133">Transmembrane helix</keyword>
<evidence type="ECO:0000313" key="9">
    <source>
        <dbReference type="EMBL" id="KKB48357.1"/>
    </source>
</evidence>
<evidence type="ECO:0000256" key="6">
    <source>
        <dbReference type="SAM" id="Phobius"/>
    </source>
</evidence>
<comment type="subcellular location">
    <subcellularLocation>
        <location evidence="1">Cell membrane</location>
        <topology evidence="1">Multi-pass membrane protein</topology>
    </subcellularLocation>
</comment>
<name>A0A0F5IT77_9BACT</name>
<dbReference type="HOGENOM" id="CLU_008713_1_0_10"/>